<keyword evidence="2" id="KW-1185">Reference proteome</keyword>
<dbReference type="PATRIC" id="fig|741277.3.peg.294"/>
<evidence type="ECO:0000313" key="1">
    <source>
        <dbReference type="EMBL" id="EHC19431.1"/>
    </source>
</evidence>
<name>G6FN01_9CYAN</name>
<comment type="caution">
    <text evidence="1">The sequence shown here is derived from an EMBL/GenBank/DDBJ whole genome shotgun (WGS) entry which is preliminary data.</text>
</comment>
<evidence type="ECO:0000313" key="2">
    <source>
        <dbReference type="Proteomes" id="UP000004344"/>
    </source>
</evidence>
<gene>
    <name evidence="1" type="ORF">FJSC11DRAFT_0248</name>
</gene>
<proteinExistence type="predicted"/>
<organism evidence="1 2">
    <name type="scientific">Fischerella thermalis JSC-11</name>
    <dbReference type="NCBI Taxonomy" id="741277"/>
    <lineage>
        <taxon>Bacteria</taxon>
        <taxon>Bacillati</taxon>
        <taxon>Cyanobacteriota</taxon>
        <taxon>Cyanophyceae</taxon>
        <taxon>Nostocales</taxon>
        <taxon>Hapalosiphonaceae</taxon>
        <taxon>Fischerella</taxon>
    </lineage>
</organism>
<dbReference type="GeneID" id="51963942"/>
<dbReference type="EMBL" id="AGIZ01000001">
    <property type="protein sequence ID" value="EHC19431.1"/>
    <property type="molecule type" value="Genomic_DNA"/>
</dbReference>
<dbReference type="RefSeq" id="WP_009453944.1">
    <property type="nucleotide sequence ID" value="NZ_AGIZ01000001.1"/>
</dbReference>
<dbReference type="Proteomes" id="UP000004344">
    <property type="component" value="Unassembled WGS sequence"/>
</dbReference>
<protein>
    <submittedName>
        <fullName evidence="1">Uncharacterized protein</fullName>
    </submittedName>
</protein>
<reference evidence="1 2" key="1">
    <citation type="submission" date="2011-09" db="EMBL/GenBank/DDBJ databases">
        <title>The draft genome of Fischerella sp. JSC-11.</title>
        <authorList>
            <consortium name="US DOE Joint Genome Institute (JGI-PGF)"/>
            <person name="Lucas S."/>
            <person name="Han J."/>
            <person name="Lapidus A."/>
            <person name="Cheng J.-F."/>
            <person name="Goodwin L."/>
            <person name="Pitluck S."/>
            <person name="Peters L."/>
            <person name="Land M.L."/>
            <person name="Hauser L."/>
            <person name="Sarkisova S."/>
            <person name="Bryant D.A."/>
            <person name="Brown I."/>
            <person name="Woyke T.J."/>
        </authorList>
    </citation>
    <scope>NUCLEOTIDE SEQUENCE [LARGE SCALE GENOMIC DNA]</scope>
    <source>
        <strain evidence="1 2">JSC-11</strain>
    </source>
</reference>
<sequence length="51" mass="5972">MYKFLLCSSEKLLEILVEKALPILLEYFVTELVKASIKQANKYPKTRIIKN</sequence>
<accession>G6FN01</accession>
<dbReference type="AlphaFoldDB" id="G6FN01"/>